<evidence type="ECO:0000259" key="1">
    <source>
        <dbReference type="Pfam" id="PF07126"/>
    </source>
</evidence>
<keyword evidence="4" id="KW-1185">Reference proteome</keyword>
<keyword evidence="3" id="KW-0132">Cell division</keyword>
<evidence type="ECO:0000313" key="4">
    <source>
        <dbReference type="Proteomes" id="UP000288259"/>
    </source>
</evidence>
<sequence>MVHASQHWRWVYDPETQQLTVELDHGLVHKCPYKASRLIPMNPIHAAFTTEDASCFQEFYDALSAYELWDPMLLTQAAINRTILERFGRPQMPQSWYFQNCSEVPNYPLEVGALVELNSGIETAIFVLTAIDEEFAECMLLGSSMTLSEVKVMQQFDSVKVLLNRLQPSHYLQLNLDDEHLRHA</sequence>
<evidence type="ECO:0000259" key="2">
    <source>
        <dbReference type="Pfam" id="PF21083"/>
    </source>
</evidence>
<reference evidence="4" key="1">
    <citation type="journal article" date="2018" name="Front. Microbiol.">
        <title>Genome-Based Analysis Reveals the Taxonomy and Diversity of the Family Idiomarinaceae.</title>
        <authorList>
            <person name="Liu Y."/>
            <person name="Lai Q."/>
            <person name="Shao Z."/>
        </authorList>
    </citation>
    <scope>NUCLEOTIDE SEQUENCE [LARGE SCALE GENOMIC DNA]</scope>
    <source>
        <strain evidence="4">CVS-6</strain>
    </source>
</reference>
<dbReference type="AlphaFoldDB" id="A0A432YHA0"/>
<dbReference type="Proteomes" id="UP000288259">
    <property type="component" value="Unassembled WGS sequence"/>
</dbReference>
<feature type="domain" description="Cell-division protein ZapC N-terminal" evidence="2">
    <location>
        <begin position="2"/>
        <end position="87"/>
    </location>
</feature>
<name>A0A432YHA0_9GAMM</name>
<organism evidence="3 4">
    <name type="scientific">Pseudidiomarina insulisalsae</name>
    <dbReference type="NCBI Taxonomy" id="575789"/>
    <lineage>
        <taxon>Bacteria</taxon>
        <taxon>Pseudomonadati</taxon>
        <taxon>Pseudomonadota</taxon>
        <taxon>Gammaproteobacteria</taxon>
        <taxon>Alteromonadales</taxon>
        <taxon>Idiomarinaceae</taxon>
        <taxon>Pseudidiomarina</taxon>
    </lineage>
</organism>
<dbReference type="Pfam" id="PF07126">
    <property type="entry name" value="ZapC_C"/>
    <property type="match status" value="1"/>
</dbReference>
<dbReference type="EMBL" id="PIPY01000007">
    <property type="protein sequence ID" value="RUO60300.1"/>
    <property type="molecule type" value="Genomic_DNA"/>
</dbReference>
<feature type="domain" description="Cell-division protein ZapC C-terminal" evidence="1">
    <location>
        <begin position="90"/>
        <end position="169"/>
    </location>
</feature>
<dbReference type="InterPro" id="IPR048372">
    <property type="entry name" value="ZapC_C"/>
</dbReference>
<comment type="caution">
    <text evidence="3">The sequence shown here is derived from an EMBL/GenBank/DDBJ whole genome shotgun (WGS) entry which is preliminary data.</text>
</comment>
<dbReference type="Pfam" id="PF21083">
    <property type="entry name" value="ZapC_N"/>
    <property type="match status" value="1"/>
</dbReference>
<protein>
    <submittedName>
        <fullName evidence="3">Cell division protein</fullName>
    </submittedName>
</protein>
<dbReference type="GO" id="GO:0051301">
    <property type="term" value="P:cell division"/>
    <property type="evidence" value="ECO:0007669"/>
    <property type="project" value="UniProtKB-KW"/>
</dbReference>
<keyword evidence="3" id="KW-0131">Cell cycle</keyword>
<evidence type="ECO:0000313" key="3">
    <source>
        <dbReference type="EMBL" id="RUO60300.1"/>
    </source>
</evidence>
<proteinExistence type="predicted"/>
<dbReference type="InterPro" id="IPR048373">
    <property type="entry name" value="ZapC_N"/>
</dbReference>
<gene>
    <name evidence="3" type="ORF">CWI71_07805</name>
</gene>
<accession>A0A432YHA0</accession>